<proteinExistence type="predicted"/>
<dbReference type="InterPro" id="IPR001647">
    <property type="entry name" value="HTH_TetR"/>
</dbReference>
<dbReference type="SUPFAM" id="SSF46689">
    <property type="entry name" value="Homeodomain-like"/>
    <property type="match status" value="1"/>
</dbReference>
<dbReference type="PANTHER" id="PTHR43479:SF11">
    <property type="entry name" value="ACREF_ENVCD OPERON REPRESSOR-RELATED"/>
    <property type="match status" value="1"/>
</dbReference>
<dbReference type="InterPro" id="IPR050624">
    <property type="entry name" value="HTH-type_Tx_Regulator"/>
</dbReference>
<dbReference type="PANTHER" id="PTHR43479">
    <property type="entry name" value="ACREF/ENVCD OPERON REPRESSOR-RELATED"/>
    <property type="match status" value="1"/>
</dbReference>
<dbReference type="Proteomes" id="UP000184052">
    <property type="component" value="Unassembled WGS sequence"/>
</dbReference>
<evidence type="ECO:0000256" key="1">
    <source>
        <dbReference type="ARBA" id="ARBA00023125"/>
    </source>
</evidence>
<gene>
    <name evidence="4" type="ORF">SAMN02745751_00484</name>
</gene>
<reference evidence="4 5" key="1">
    <citation type="submission" date="2016-11" db="EMBL/GenBank/DDBJ databases">
        <authorList>
            <person name="Jaros S."/>
            <person name="Januszkiewicz K."/>
            <person name="Wedrychowicz H."/>
        </authorList>
    </citation>
    <scope>NUCLEOTIDE SEQUENCE [LARGE SCALE GENOMIC DNA]</scope>
    <source>
        <strain evidence="4 5">DSM 17477</strain>
    </source>
</reference>
<dbReference type="STRING" id="1121476.SAMN02745751_00484"/>
<feature type="DNA-binding region" description="H-T-H motif" evidence="2">
    <location>
        <begin position="30"/>
        <end position="49"/>
    </location>
</feature>
<name>A0A1M6BVS8_9FIRM</name>
<dbReference type="OrthoDB" id="9785164at2"/>
<dbReference type="AlphaFoldDB" id="A0A1M6BVS8"/>
<evidence type="ECO:0000313" key="4">
    <source>
        <dbReference type="EMBL" id="SHI52624.1"/>
    </source>
</evidence>
<accession>A0A1M6BVS8</accession>
<sequence length="219" mass="26096">MAYKKSSETKKAIINAAIKLFEEKGYYNTNIKDIAGEVNIVHSSIYYYYKNKEFIAREIFDLIIIEIFKIIDDIEKKNPDILFKVITQYWLTFKYIALNKSTQVVHLDLVRYADYSSKNLERIITSYFRNVKLLFKKFKPQYTDNDFKTYLITSDGFSKSLIKGLINSHIDMTIEDSLDYFLRHMLIHDMEITEDEYTRTFNEAIEFCKRVEIDTKNLI</sequence>
<dbReference type="GO" id="GO:0003677">
    <property type="term" value="F:DNA binding"/>
    <property type="evidence" value="ECO:0007669"/>
    <property type="project" value="UniProtKB-UniRule"/>
</dbReference>
<dbReference type="InterPro" id="IPR009057">
    <property type="entry name" value="Homeodomain-like_sf"/>
</dbReference>
<protein>
    <submittedName>
        <fullName evidence="4">Transcriptional regulator, TetR family</fullName>
    </submittedName>
</protein>
<evidence type="ECO:0000259" key="3">
    <source>
        <dbReference type="PROSITE" id="PS50977"/>
    </source>
</evidence>
<dbReference type="Pfam" id="PF00440">
    <property type="entry name" value="TetR_N"/>
    <property type="match status" value="1"/>
</dbReference>
<organism evidence="4 5">
    <name type="scientific">Dethiosulfatibacter aminovorans DSM 17477</name>
    <dbReference type="NCBI Taxonomy" id="1121476"/>
    <lineage>
        <taxon>Bacteria</taxon>
        <taxon>Bacillati</taxon>
        <taxon>Bacillota</taxon>
        <taxon>Tissierellia</taxon>
        <taxon>Dethiosulfatibacter</taxon>
    </lineage>
</organism>
<keyword evidence="1 2" id="KW-0238">DNA-binding</keyword>
<dbReference type="PROSITE" id="PS50977">
    <property type="entry name" value="HTH_TETR_2"/>
    <property type="match status" value="1"/>
</dbReference>
<dbReference type="EMBL" id="FQZL01000005">
    <property type="protein sequence ID" value="SHI52624.1"/>
    <property type="molecule type" value="Genomic_DNA"/>
</dbReference>
<keyword evidence="5" id="KW-1185">Reference proteome</keyword>
<evidence type="ECO:0000256" key="2">
    <source>
        <dbReference type="PROSITE-ProRule" id="PRU00335"/>
    </source>
</evidence>
<dbReference type="PRINTS" id="PR00455">
    <property type="entry name" value="HTHTETR"/>
</dbReference>
<feature type="domain" description="HTH tetR-type" evidence="3">
    <location>
        <begin position="7"/>
        <end position="67"/>
    </location>
</feature>
<dbReference type="Gene3D" id="1.10.357.10">
    <property type="entry name" value="Tetracycline Repressor, domain 2"/>
    <property type="match status" value="1"/>
</dbReference>
<dbReference type="RefSeq" id="WP_073046579.1">
    <property type="nucleotide sequence ID" value="NZ_FQZL01000005.1"/>
</dbReference>
<evidence type="ECO:0000313" key="5">
    <source>
        <dbReference type="Proteomes" id="UP000184052"/>
    </source>
</evidence>